<feature type="region of interest" description="Disordered" evidence="1">
    <location>
        <begin position="239"/>
        <end position="260"/>
    </location>
</feature>
<dbReference type="EMBL" id="JABANM010015125">
    <property type="protein sequence ID" value="KAF4731552.1"/>
    <property type="molecule type" value="Genomic_DNA"/>
</dbReference>
<gene>
    <name evidence="2" type="ORF">FOZ62_030771</name>
</gene>
<reference evidence="2 3" key="1">
    <citation type="submission" date="2020-04" db="EMBL/GenBank/DDBJ databases">
        <title>Perkinsus olseni comparative genomics.</title>
        <authorList>
            <person name="Bogema D.R."/>
        </authorList>
    </citation>
    <scope>NUCLEOTIDE SEQUENCE [LARGE SCALE GENOMIC DNA]</scope>
    <source>
        <strain evidence="2">ATCC PRA-205</strain>
    </source>
</reference>
<comment type="caution">
    <text evidence="2">The sequence shown here is derived from an EMBL/GenBank/DDBJ whole genome shotgun (WGS) entry which is preliminary data.</text>
</comment>
<protein>
    <submittedName>
        <fullName evidence="2">Uncharacterized protein</fullName>
    </submittedName>
</protein>
<evidence type="ECO:0000313" key="2">
    <source>
        <dbReference type="EMBL" id="KAF4731552.1"/>
    </source>
</evidence>
<evidence type="ECO:0000313" key="3">
    <source>
        <dbReference type="Proteomes" id="UP000574390"/>
    </source>
</evidence>
<sequence length="339" mass="36550">MPSFWSGTSTRHSEQAFQKDYVLCSRWTRECGLLVDMCCTQFSVSNLGAYPLAEPFSPYIPPSVRVPTMMSAQGKVVLGVVSVGTCNSPYCGRGCWFANSSRGCREGPDCKRCHNMDCALPADEERKANRKAKSRQRPSKKKRAKLALAYARATEKGERPVKPPMNRQYLAAMKRLETLRRSEIATPCALQSPTGSPQDYGAVYRDLLSECLLSEPPSSPSILGTARYPSCSPNKGYLSPASSDASSFDGSTYSGSTTVDHIGREGALDGLLGSPPPPVIPRSAASPGYPLPLAASAPIVNGANDMCVPWLGSFGHLSEDELELELLLQETLSAACQQV</sequence>
<proteinExistence type="predicted"/>
<organism evidence="2 3">
    <name type="scientific">Perkinsus olseni</name>
    <name type="common">Perkinsus atlanticus</name>
    <dbReference type="NCBI Taxonomy" id="32597"/>
    <lineage>
        <taxon>Eukaryota</taxon>
        <taxon>Sar</taxon>
        <taxon>Alveolata</taxon>
        <taxon>Perkinsozoa</taxon>
        <taxon>Perkinsea</taxon>
        <taxon>Perkinsida</taxon>
        <taxon>Perkinsidae</taxon>
        <taxon>Perkinsus</taxon>
    </lineage>
</organism>
<name>A0A7J6SG59_PEROL</name>
<evidence type="ECO:0000256" key="1">
    <source>
        <dbReference type="SAM" id="MobiDB-lite"/>
    </source>
</evidence>
<dbReference type="Proteomes" id="UP000574390">
    <property type="component" value="Unassembled WGS sequence"/>
</dbReference>
<feature type="compositionally biased region" description="Polar residues" evidence="1">
    <location>
        <begin position="240"/>
        <end position="259"/>
    </location>
</feature>
<dbReference type="AlphaFoldDB" id="A0A7J6SG59"/>
<accession>A0A7J6SG59</accession>